<name>A0AAW4U5P4_9FIRM</name>
<comment type="domain">
    <text evidence="6">Contains large globular domains required for ATP hydrolysis at each terminus and a third globular domain forming a flexible hinge near the middle of the molecule. These domains are separated by coiled-coil structures.</text>
</comment>
<dbReference type="InterPro" id="IPR011890">
    <property type="entry name" value="SMC_prok"/>
</dbReference>
<keyword evidence="1 6" id="KW-0963">Cytoplasm</keyword>
<dbReference type="GO" id="GO:0007059">
    <property type="term" value="P:chromosome segregation"/>
    <property type="evidence" value="ECO:0007669"/>
    <property type="project" value="UniProtKB-UniRule"/>
</dbReference>
<dbReference type="InterPro" id="IPR003395">
    <property type="entry name" value="RecF/RecN/SMC_N"/>
</dbReference>
<dbReference type="CDD" id="cd03278">
    <property type="entry name" value="ABC_SMC_barmotin"/>
    <property type="match status" value="1"/>
</dbReference>
<dbReference type="InterPro" id="IPR010935">
    <property type="entry name" value="SMC_hinge"/>
</dbReference>
<dbReference type="SUPFAM" id="SSF52540">
    <property type="entry name" value="P-loop containing nucleoside triphosphate hydrolases"/>
    <property type="match status" value="1"/>
</dbReference>
<feature type="coiled-coil region" evidence="6">
    <location>
        <begin position="237"/>
        <end position="313"/>
    </location>
</feature>
<dbReference type="Proteomes" id="UP001198190">
    <property type="component" value="Unassembled WGS sequence"/>
</dbReference>
<evidence type="ECO:0000256" key="3">
    <source>
        <dbReference type="ARBA" id="ARBA00022840"/>
    </source>
</evidence>
<feature type="domain" description="SMC hinge" evidence="7">
    <location>
        <begin position="525"/>
        <end position="642"/>
    </location>
</feature>
<dbReference type="Pfam" id="PF02463">
    <property type="entry name" value="SMC_N"/>
    <property type="match status" value="1"/>
</dbReference>
<dbReference type="GO" id="GO:0003677">
    <property type="term" value="F:DNA binding"/>
    <property type="evidence" value="ECO:0007669"/>
    <property type="project" value="UniProtKB-UniRule"/>
</dbReference>
<feature type="coiled-coil region" evidence="6">
    <location>
        <begin position="170"/>
        <end position="204"/>
    </location>
</feature>
<protein>
    <recommendedName>
        <fullName evidence="6">Chromosome partition protein Smc</fullName>
    </recommendedName>
</protein>
<evidence type="ECO:0000259" key="7">
    <source>
        <dbReference type="SMART" id="SM00968"/>
    </source>
</evidence>
<keyword evidence="3 6" id="KW-0067">ATP-binding</keyword>
<dbReference type="GO" id="GO:0006260">
    <property type="term" value="P:DNA replication"/>
    <property type="evidence" value="ECO:0007669"/>
    <property type="project" value="UniProtKB-UniRule"/>
</dbReference>
<dbReference type="InterPro" id="IPR036277">
    <property type="entry name" value="SMC_hinge_sf"/>
</dbReference>
<dbReference type="InterPro" id="IPR024704">
    <property type="entry name" value="SMC"/>
</dbReference>
<keyword evidence="2 6" id="KW-0547">Nucleotide-binding</keyword>
<evidence type="ECO:0000256" key="4">
    <source>
        <dbReference type="ARBA" id="ARBA00023054"/>
    </source>
</evidence>
<evidence type="ECO:0000313" key="9">
    <source>
        <dbReference type="Proteomes" id="UP001198190"/>
    </source>
</evidence>
<comment type="caution">
    <text evidence="8">The sequence shown here is derived from an EMBL/GenBank/DDBJ whole genome shotgun (WGS) entry which is preliminary data.</text>
</comment>
<dbReference type="FunFam" id="3.40.50.300:FF:000984">
    <property type="entry name" value="Chromosome partition protein Smc"/>
    <property type="match status" value="1"/>
</dbReference>
<keyword evidence="4 6" id="KW-0175">Coiled coil</keyword>
<comment type="subcellular location">
    <subcellularLocation>
        <location evidence="6">Cytoplasm</location>
    </subcellularLocation>
</comment>
<dbReference type="EMBL" id="JAJCGD010000015">
    <property type="protein sequence ID" value="MCB6828401.1"/>
    <property type="molecule type" value="Genomic_DNA"/>
</dbReference>
<dbReference type="SMART" id="SM00968">
    <property type="entry name" value="SMC_hinge"/>
    <property type="match status" value="1"/>
</dbReference>
<dbReference type="InterPro" id="IPR027417">
    <property type="entry name" value="P-loop_NTPase"/>
</dbReference>
<reference evidence="8" key="1">
    <citation type="submission" date="2021-10" db="EMBL/GenBank/DDBJ databases">
        <title>Collection of gut derived symbiotic bacterial strains cultured from healthy donors.</title>
        <authorList>
            <person name="Lin H."/>
            <person name="Littmann E."/>
            <person name="Claire K."/>
            <person name="Pamer E."/>
        </authorList>
    </citation>
    <scope>NUCLEOTIDE SEQUENCE</scope>
    <source>
        <strain evidence="8">MSK.7.16</strain>
    </source>
</reference>
<dbReference type="Gene3D" id="3.30.70.1620">
    <property type="match status" value="1"/>
</dbReference>
<feature type="coiled-coil region" evidence="6">
    <location>
        <begin position="963"/>
        <end position="1032"/>
    </location>
</feature>
<organism evidence="8 9">
    <name type="scientific">Megamonas funiformis</name>
    <dbReference type="NCBI Taxonomy" id="437897"/>
    <lineage>
        <taxon>Bacteria</taxon>
        <taxon>Bacillati</taxon>
        <taxon>Bacillota</taxon>
        <taxon>Negativicutes</taxon>
        <taxon>Selenomonadales</taxon>
        <taxon>Selenomonadaceae</taxon>
        <taxon>Megamonas</taxon>
    </lineage>
</organism>
<evidence type="ECO:0000256" key="5">
    <source>
        <dbReference type="ARBA" id="ARBA00023125"/>
    </source>
</evidence>
<dbReference type="Gene3D" id="3.40.50.300">
    <property type="entry name" value="P-loop containing nucleotide triphosphate hydrolases"/>
    <property type="match status" value="2"/>
</dbReference>
<dbReference type="NCBIfam" id="TIGR02168">
    <property type="entry name" value="SMC_prok_B"/>
    <property type="match status" value="1"/>
</dbReference>
<feature type="coiled-coil region" evidence="6">
    <location>
        <begin position="342"/>
        <end position="401"/>
    </location>
</feature>
<dbReference type="Gene3D" id="1.20.1060.20">
    <property type="match status" value="1"/>
</dbReference>
<dbReference type="PIRSF" id="PIRSF005719">
    <property type="entry name" value="SMC"/>
    <property type="match status" value="1"/>
</dbReference>
<dbReference type="GO" id="GO:0007062">
    <property type="term" value="P:sister chromatid cohesion"/>
    <property type="evidence" value="ECO:0007669"/>
    <property type="project" value="InterPro"/>
</dbReference>
<sequence length="1189" mass="136218">MKTLLLKRLEAYGFKSFADKLEVEFDEGITAIVGPNGSGKSNITDAIRWVLGEQNVRNLRGNKAEDIIFTGSSTRRPLGAAEVSVTFDNSDGKLPIDFQEVMITRRIFRSGESEFLINKTKCRLKDIYNLFADTGLGKNSISVISQNKVDEVLNTKPEERRYFFEECAGITKYRERKREAVRKLDNTQANVVRLNDIVSEIEKQLEPLKEQADKTRRYNVINKEYKDCRLTQILYKYENLSAENNKLDLEIKGYEQERASLEATVSVSESEKIAKKSEINKLEQKIKLLGENNQKIHEEIERSRNQATLLQERIRQSCQSQQRLEERQNQTKEELKISLADGEELKRKAQIANNTADKLELALQEENSSVQKVENDIKAKEEEIKLKQEQDNEKRKQIEEQNKVLLLLKRDMSDIDVNIENQHSAHKNAINEKIEKNTAKELLQVEIDNINKKVQAKQESINSQQSNLDELIKVCKEATEFINETRQNVRMAEEKVKFFQEMQASYEGFGKAVKRVLKADKSWQKGICGAVAELIKVEDPFITAIEVALGSAMQNVVTKDTDTAKSAINYLKENKFGRVTFMPLTTVQPHKNKRTEIEPGKHGFIAYADELVNIDEEYKVITQSLLGRILVVDDVDNALKLAKLYDYRLRIVTLEGELLQPGGAIAGGSSQSKEAGYLHRKGELLELKDYLASERKVLRDAKNKYEDDEAKRVALAENINRLQKDWQELSLLLAQKKVEFKQLESWFVNQEDILKAIDNRISALIVKKTAIEADIEKQTAKIAQMEAQVDEKQNLYEDIYNEIEVLKHDLKIRQQKVMQKQISCTEARQEVIRYNDKLNLLTGQAERFKAFLADSDKEMAGLQKVIDDSLAELKQLEESVANLEKLKTDGKEEYDTLYKRQLGMRSELSDMDEERAKIASKVGVIKDKIHKCEVSVAKLETEIKQCLQSMQEEYELTPQEALNHRLELDENELKSKLKKLDKELKEIGPVNPNAINEYETLNERYSFMSKQIEDLVKAKEDLTKIIEQIDKTMSTQFGLAFDKIKVYFNDIFKRLFGGGNAKLILTNKEDILSSGIEIEVEPPDKKPQSLAVLSGGERTLTVIALLFAFFTYNPAPFSVLDEIDAPLDEANVKRFAKFLKDYAKRTQFILVTHRKGTMESADVMYGVTIEDAGVSKLISVRLEDFEERG</sequence>
<dbReference type="SUPFAM" id="SSF75553">
    <property type="entry name" value="Smc hinge domain"/>
    <property type="match status" value="1"/>
</dbReference>
<dbReference type="AlphaFoldDB" id="A0AAW4U5P4"/>
<proteinExistence type="inferred from homology"/>
<dbReference type="PANTHER" id="PTHR43977">
    <property type="entry name" value="STRUCTURAL MAINTENANCE OF CHROMOSOMES PROTEIN 3"/>
    <property type="match status" value="1"/>
</dbReference>
<evidence type="ECO:0000256" key="2">
    <source>
        <dbReference type="ARBA" id="ARBA00022741"/>
    </source>
</evidence>
<dbReference type="GO" id="GO:0016887">
    <property type="term" value="F:ATP hydrolysis activity"/>
    <property type="evidence" value="ECO:0007669"/>
    <property type="project" value="InterPro"/>
</dbReference>
<comment type="function">
    <text evidence="6">Required for chromosome condensation and partitioning.</text>
</comment>
<feature type="binding site" evidence="6">
    <location>
        <begin position="35"/>
        <end position="42"/>
    </location>
    <ligand>
        <name>ATP</name>
        <dbReference type="ChEBI" id="CHEBI:30616"/>
    </ligand>
</feature>
<evidence type="ECO:0000313" key="8">
    <source>
        <dbReference type="EMBL" id="MCB6828401.1"/>
    </source>
</evidence>
<dbReference type="GO" id="GO:0030261">
    <property type="term" value="P:chromosome condensation"/>
    <property type="evidence" value="ECO:0007669"/>
    <property type="project" value="InterPro"/>
</dbReference>
<keyword evidence="5 6" id="KW-0238">DNA-binding</keyword>
<accession>A0AAW4U5P4</accession>
<feature type="coiled-coil region" evidence="6">
    <location>
        <begin position="440"/>
        <end position="502"/>
    </location>
</feature>
<feature type="coiled-coil region" evidence="6">
    <location>
        <begin position="859"/>
        <end position="893"/>
    </location>
</feature>
<gene>
    <name evidence="6 8" type="primary">smc</name>
    <name evidence="8" type="ORF">LIY65_06790</name>
</gene>
<dbReference type="Pfam" id="PF06470">
    <property type="entry name" value="SMC_hinge"/>
    <property type="match status" value="1"/>
</dbReference>
<dbReference type="GO" id="GO:0005694">
    <property type="term" value="C:chromosome"/>
    <property type="evidence" value="ECO:0007669"/>
    <property type="project" value="InterPro"/>
</dbReference>
<dbReference type="HAMAP" id="MF_01894">
    <property type="entry name" value="Smc_prok"/>
    <property type="match status" value="1"/>
</dbReference>
<feature type="coiled-coil region" evidence="6">
    <location>
        <begin position="691"/>
        <end position="725"/>
    </location>
</feature>
<dbReference type="Gene3D" id="1.10.287.1490">
    <property type="match status" value="1"/>
</dbReference>
<comment type="similarity">
    <text evidence="6">Belongs to the SMC family.</text>
</comment>
<feature type="coiled-coil region" evidence="6">
    <location>
        <begin position="768"/>
        <end position="809"/>
    </location>
</feature>
<evidence type="ECO:0000256" key="6">
    <source>
        <dbReference type="HAMAP-Rule" id="MF_01894"/>
    </source>
</evidence>
<evidence type="ECO:0000256" key="1">
    <source>
        <dbReference type="ARBA" id="ARBA00022490"/>
    </source>
</evidence>
<dbReference type="GO" id="GO:0005524">
    <property type="term" value="F:ATP binding"/>
    <property type="evidence" value="ECO:0007669"/>
    <property type="project" value="UniProtKB-UniRule"/>
</dbReference>
<comment type="subunit">
    <text evidence="6">Homodimer.</text>
</comment>
<dbReference type="GO" id="GO:0005737">
    <property type="term" value="C:cytoplasm"/>
    <property type="evidence" value="ECO:0007669"/>
    <property type="project" value="UniProtKB-SubCell"/>
</dbReference>